<accession>A0A232EGC0</accession>
<protein>
    <submittedName>
        <fullName evidence="2">Uncharacterized protein</fullName>
    </submittedName>
</protein>
<feature type="chain" id="PRO_5013257663" evidence="1">
    <location>
        <begin position="18"/>
        <end position="81"/>
    </location>
</feature>
<feature type="signal peptide" evidence="1">
    <location>
        <begin position="1"/>
        <end position="17"/>
    </location>
</feature>
<proteinExistence type="predicted"/>
<sequence>MIATATILVLLLAVIFAMEPESFDSVTSTLSSRSLRDTGITTRVTRTMTTSVPGATEDSEEMRESMQKIVDQFMTEERKGQ</sequence>
<dbReference type="AlphaFoldDB" id="A0A232EGC0"/>
<organism evidence="2 3">
    <name type="scientific">Trichomalopsis sarcophagae</name>
    <dbReference type="NCBI Taxonomy" id="543379"/>
    <lineage>
        <taxon>Eukaryota</taxon>
        <taxon>Metazoa</taxon>
        <taxon>Ecdysozoa</taxon>
        <taxon>Arthropoda</taxon>
        <taxon>Hexapoda</taxon>
        <taxon>Insecta</taxon>
        <taxon>Pterygota</taxon>
        <taxon>Neoptera</taxon>
        <taxon>Endopterygota</taxon>
        <taxon>Hymenoptera</taxon>
        <taxon>Apocrita</taxon>
        <taxon>Proctotrupomorpha</taxon>
        <taxon>Chalcidoidea</taxon>
        <taxon>Pteromalidae</taxon>
        <taxon>Pteromalinae</taxon>
        <taxon>Trichomalopsis</taxon>
    </lineage>
</organism>
<evidence type="ECO:0000313" key="2">
    <source>
        <dbReference type="EMBL" id="OXU17368.1"/>
    </source>
</evidence>
<reference evidence="2 3" key="1">
    <citation type="journal article" date="2017" name="Curr. Biol.">
        <title>The Evolution of Venom by Co-option of Single-Copy Genes.</title>
        <authorList>
            <person name="Martinson E.O."/>
            <person name="Mrinalini"/>
            <person name="Kelkar Y.D."/>
            <person name="Chang C.H."/>
            <person name="Werren J.H."/>
        </authorList>
    </citation>
    <scope>NUCLEOTIDE SEQUENCE [LARGE SCALE GENOMIC DNA]</scope>
    <source>
        <strain evidence="2 3">Alberta</strain>
        <tissue evidence="2">Whole body</tissue>
    </source>
</reference>
<dbReference type="Proteomes" id="UP000215335">
    <property type="component" value="Unassembled WGS sequence"/>
</dbReference>
<gene>
    <name evidence="2" type="ORF">TSAR_008989</name>
</gene>
<dbReference type="EMBL" id="NNAY01004823">
    <property type="protein sequence ID" value="OXU17368.1"/>
    <property type="molecule type" value="Genomic_DNA"/>
</dbReference>
<name>A0A232EGC0_9HYME</name>
<evidence type="ECO:0000256" key="1">
    <source>
        <dbReference type="SAM" id="SignalP"/>
    </source>
</evidence>
<evidence type="ECO:0000313" key="3">
    <source>
        <dbReference type="Proteomes" id="UP000215335"/>
    </source>
</evidence>
<keyword evidence="1" id="KW-0732">Signal</keyword>
<comment type="caution">
    <text evidence="2">The sequence shown here is derived from an EMBL/GenBank/DDBJ whole genome shotgun (WGS) entry which is preliminary data.</text>
</comment>
<keyword evidence="3" id="KW-1185">Reference proteome</keyword>